<dbReference type="SMART" id="SM00429">
    <property type="entry name" value="IPT"/>
    <property type="match status" value="1"/>
</dbReference>
<dbReference type="CDD" id="cd00603">
    <property type="entry name" value="IPT_PCSR"/>
    <property type="match status" value="1"/>
</dbReference>
<dbReference type="InterPro" id="IPR002909">
    <property type="entry name" value="IPT_dom"/>
</dbReference>
<evidence type="ECO:0000313" key="4">
    <source>
        <dbReference type="Proteomes" id="UP000546162"/>
    </source>
</evidence>
<feature type="signal peptide" evidence="1">
    <location>
        <begin position="1"/>
        <end position="34"/>
    </location>
</feature>
<evidence type="ECO:0000256" key="1">
    <source>
        <dbReference type="SAM" id="SignalP"/>
    </source>
</evidence>
<proteinExistence type="predicted"/>
<dbReference type="EMBL" id="JACHNB010000001">
    <property type="protein sequence ID" value="MBB4745730.1"/>
    <property type="molecule type" value="Genomic_DNA"/>
</dbReference>
<evidence type="ECO:0000313" key="3">
    <source>
        <dbReference type="EMBL" id="MBB4745730.1"/>
    </source>
</evidence>
<evidence type="ECO:0000259" key="2">
    <source>
        <dbReference type="SMART" id="SM00429"/>
    </source>
</evidence>
<comment type="caution">
    <text evidence="3">The sequence shown here is derived from an EMBL/GenBank/DDBJ whole genome shotgun (WGS) entry which is preliminary data.</text>
</comment>
<dbReference type="GO" id="GO:0005975">
    <property type="term" value="P:carbohydrate metabolic process"/>
    <property type="evidence" value="ECO:0007669"/>
    <property type="project" value="UniProtKB-ARBA"/>
</dbReference>
<dbReference type="Proteomes" id="UP000546162">
    <property type="component" value="Unassembled WGS sequence"/>
</dbReference>
<dbReference type="InterPro" id="IPR014756">
    <property type="entry name" value="Ig_E-set"/>
</dbReference>
<gene>
    <name evidence="3" type="ORF">BJY16_009189</name>
</gene>
<dbReference type="Pfam" id="PF01833">
    <property type="entry name" value="TIG"/>
    <property type="match status" value="1"/>
</dbReference>
<organism evidence="3 4">
    <name type="scientific">Actinoplanes octamycinicus</name>
    <dbReference type="NCBI Taxonomy" id="135948"/>
    <lineage>
        <taxon>Bacteria</taxon>
        <taxon>Bacillati</taxon>
        <taxon>Actinomycetota</taxon>
        <taxon>Actinomycetes</taxon>
        <taxon>Micromonosporales</taxon>
        <taxon>Micromonosporaceae</taxon>
        <taxon>Actinoplanes</taxon>
    </lineage>
</organism>
<sequence>MRKSRNKTRLAYAAGLSTGVVGAALLAAPTMALAVAPTSITPTSGPAGTQITFVATTTAFSTGTPTAAFSSSLASCPADYTSLGPNATAATNVAKLAGTNDTLQFTVPAGLAVPAGGAAKQYRVCVYGATATTLVNDDPGNIFTVQPALSTSGGPTGTTVTVKAAASDAFATGTPAAIYTNNSTCPANYTTTITDKVAYAATGANKVDNTTATFNIPTGVTLTSGAPQAMNLCVYKNNTNASGAAVAGPLAFTQTPSVTANPTNGAPGAGNTITFTVPTNVGTFASTPGIRFSATGCPATYGTPGTAAVTSVTKVSATTVTGVLPAGANATNVSTPYSVCFYGGSSSGDTLVGTSSYTINVPAVTLSSTVGTAAGGNGVTATSTAAFLSGVTTPYVVFTKLDQCPAFYTTTGTVATTVASRKLSNYRAAVTVPALPLTNAAATEYQMCIYGGNTGSSTLLSAASYTSATAPTLSGVTPAAGTVLGGTEITVSGANLTTAAGSITATLGGVPLLDVTPVNSTSFTARTPMHAKESNVILTVNTPNGSVSLPSAYSFVPAIEATPNTAPNTAVAVNLAIRGVGLSSATFNGSQAQAHIYLARGEYDPTEVATSSGIMVNPAIAECTDVLVISDNEAACILNLTQRLNIPPANVASRQTGAGEVTPVSGSKVVTITTSTFLQSDVGKVITGAGIPAGTVIREVTAAGTSAVLSKAATAGVAMQATIGAANARGSLTVVGNGTANVSFADGILTKADIGRWITGTNYAAPRQVLSVDEAADTAVLSGVAPNASTADVVVIPNVPVPAGAYTLTFVSNGSPAANTGDPTYSQSVVTPGATFTVTNS</sequence>
<reference evidence="3 4" key="1">
    <citation type="submission" date="2020-08" db="EMBL/GenBank/DDBJ databases">
        <title>Sequencing the genomes of 1000 actinobacteria strains.</title>
        <authorList>
            <person name="Klenk H.-P."/>
        </authorList>
    </citation>
    <scope>NUCLEOTIDE SEQUENCE [LARGE SCALE GENOMIC DNA]</scope>
    <source>
        <strain evidence="3 4">DSM 45809</strain>
    </source>
</reference>
<feature type="chain" id="PRO_5030999259" description="IPT/TIG domain-containing protein" evidence="1">
    <location>
        <begin position="35"/>
        <end position="841"/>
    </location>
</feature>
<accession>A0A7W7H839</accession>
<dbReference type="Gene3D" id="2.60.40.10">
    <property type="entry name" value="Immunoglobulins"/>
    <property type="match status" value="1"/>
</dbReference>
<name>A0A7W7H839_9ACTN</name>
<dbReference type="AlphaFoldDB" id="A0A7W7H839"/>
<keyword evidence="4" id="KW-1185">Reference proteome</keyword>
<dbReference type="InterPro" id="IPR013783">
    <property type="entry name" value="Ig-like_fold"/>
</dbReference>
<dbReference type="SUPFAM" id="SSF81296">
    <property type="entry name" value="E set domains"/>
    <property type="match status" value="1"/>
</dbReference>
<feature type="domain" description="IPT/TIG" evidence="2">
    <location>
        <begin position="470"/>
        <end position="556"/>
    </location>
</feature>
<keyword evidence="1" id="KW-0732">Signal</keyword>
<dbReference type="RefSeq" id="WP_185046087.1">
    <property type="nucleotide sequence ID" value="NZ_BAABFG010000005.1"/>
</dbReference>
<protein>
    <recommendedName>
        <fullName evidence="2">IPT/TIG domain-containing protein</fullName>
    </recommendedName>
</protein>